<protein>
    <submittedName>
        <fullName evidence="2">Uncharacterized protein</fullName>
    </submittedName>
</protein>
<organism evidence="2 3">
    <name type="scientific">Planobispora longispora</name>
    <dbReference type="NCBI Taxonomy" id="28887"/>
    <lineage>
        <taxon>Bacteria</taxon>
        <taxon>Bacillati</taxon>
        <taxon>Actinomycetota</taxon>
        <taxon>Actinomycetes</taxon>
        <taxon>Streptosporangiales</taxon>
        <taxon>Streptosporangiaceae</taxon>
        <taxon>Planobispora</taxon>
    </lineage>
</organism>
<sequence>MRRWAALAITVLIASVPVAAGPATAQTGPPDPAHAIKRQLRSEHGVRISETNRYFFGRKSAVSGSGTRINGRLQLAPSGPAAADFTWRTLPPPGGKGLPSKKSESYRVIRVGADVYDDSDQYPGPVPDGKKWIRFPNHHRGAAARDMARDASQQPIDVYTPSVLKAVLKCSTGKPVPGGFLYRGSMSYQEMRKISGGAFISWASGRPVGSKSKGKVSWQLWTGRDGLLKRLITADTVGEGRDPLVKRSDTRYTGWGFRLVIAAPPADEVIDEADLLEYVRELNEPIPPDAGNT</sequence>
<gene>
    <name evidence="2" type="ORF">Plo01_15370</name>
</gene>
<dbReference type="Proteomes" id="UP000616724">
    <property type="component" value="Unassembled WGS sequence"/>
</dbReference>
<dbReference type="AlphaFoldDB" id="A0A8J3W485"/>
<dbReference type="RefSeq" id="WP_203889814.1">
    <property type="nucleotide sequence ID" value="NZ_BOOH01000014.1"/>
</dbReference>
<proteinExistence type="predicted"/>
<accession>A0A8J3W485</accession>
<name>A0A8J3W485_9ACTN</name>
<dbReference type="EMBL" id="BOOH01000014">
    <property type="protein sequence ID" value="GIH75108.1"/>
    <property type="molecule type" value="Genomic_DNA"/>
</dbReference>
<evidence type="ECO:0000313" key="3">
    <source>
        <dbReference type="Proteomes" id="UP000616724"/>
    </source>
</evidence>
<reference evidence="2 3" key="1">
    <citation type="submission" date="2021-01" db="EMBL/GenBank/DDBJ databases">
        <title>Whole genome shotgun sequence of Planobispora longispora NBRC 13918.</title>
        <authorList>
            <person name="Komaki H."/>
            <person name="Tamura T."/>
        </authorList>
    </citation>
    <scope>NUCLEOTIDE SEQUENCE [LARGE SCALE GENOMIC DNA]</scope>
    <source>
        <strain evidence="2 3">NBRC 13918</strain>
    </source>
</reference>
<keyword evidence="1" id="KW-0732">Signal</keyword>
<feature type="chain" id="PRO_5038534145" evidence="1">
    <location>
        <begin position="21"/>
        <end position="293"/>
    </location>
</feature>
<evidence type="ECO:0000256" key="1">
    <source>
        <dbReference type="SAM" id="SignalP"/>
    </source>
</evidence>
<keyword evidence="3" id="KW-1185">Reference proteome</keyword>
<comment type="caution">
    <text evidence="2">The sequence shown here is derived from an EMBL/GenBank/DDBJ whole genome shotgun (WGS) entry which is preliminary data.</text>
</comment>
<feature type="signal peptide" evidence="1">
    <location>
        <begin position="1"/>
        <end position="20"/>
    </location>
</feature>
<evidence type="ECO:0000313" key="2">
    <source>
        <dbReference type="EMBL" id="GIH75108.1"/>
    </source>
</evidence>